<keyword evidence="2" id="KW-0732">Signal</keyword>
<dbReference type="AlphaFoldDB" id="A0A316VXB6"/>
<keyword evidence="4" id="KW-1185">Reference proteome</keyword>
<proteinExistence type="predicted"/>
<feature type="signal peptide" evidence="2">
    <location>
        <begin position="1"/>
        <end position="22"/>
    </location>
</feature>
<dbReference type="InParanoid" id="A0A316VXB6"/>
<reference evidence="3 4" key="1">
    <citation type="journal article" date="2018" name="Mol. Biol. Evol.">
        <title>Broad Genomic Sampling Reveals a Smut Pathogenic Ancestry of the Fungal Clade Ustilaginomycotina.</title>
        <authorList>
            <person name="Kijpornyongpan T."/>
            <person name="Mondo S.J."/>
            <person name="Barry K."/>
            <person name="Sandor L."/>
            <person name="Lee J."/>
            <person name="Lipzen A."/>
            <person name="Pangilinan J."/>
            <person name="LaButti K."/>
            <person name="Hainaut M."/>
            <person name="Henrissat B."/>
            <person name="Grigoriev I.V."/>
            <person name="Spatafora J.W."/>
            <person name="Aime M.C."/>
        </authorList>
    </citation>
    <scope>NUCLEOTIDE SEQUENCE [LARGE SCALE GENOMIC DNA]</scope>
    <source>
        <strain evidence="3 4">MCA 4658</strain>
    </source>
</reference>
<dbReference type="GeneID" id="37038051"/>
<evidence type="ECO:0000313" key="3">
    <source>
        <dbReference type="EMBL" id="PWN42110.1"/>
    </source>
</evidence>
<sequence length="206" mass="22560">MAGSHFGDLIFIVFCVLQRISSAPAGASTIPPSIHIRVDSERDAGPETTERVSYTAALVTPVQQQKAHRKRTFIDRRSAVTLTTAGSRVLRREVNVPVVRGAPPTLHFMPSILSATMRQPMEWISLARRIQDWALNDPQVGRVLVTEVGARSTNNVRRVRLQTFDHDGGSLANHSLNIPHSPPSPSPLMGPHPRQPPPPAPPAPEH</sequence>
<gene>
    <name evidence="3" type="ORF">IE81DRAFT_347679</name>
</gene>
<evidence type="ECO:0000256" key="1">
    <source>
        <dbReference type="SAM" id="MobiDB-lite"/>
    </source>
</evidence>
<dbReference type="RefSeq" id="XP_025369270.1">
    <property type="nucleotide sequence ID" value="XM_025516181.1"/>
</dbReference>
<dbReference type="EMBL" id="KZ819383">
    <property type="protein sequence ID" value="PWN42110.1"/>
    <property type="molecule type" value="Genomic_DNA"/>
</dbReference>
<name>A0A316VXB6_9BASI</name>
<feature type="region of interest" description="Disordered" evidence="1">
    <location>
        <begin position="166"/>
        <end position="206"/>
    </location>
</feature>
<feature type="compositionally biased region" description="Pro residues" evidence="1">
    <location>
        <begin position="180"/>
        <end position="206"/>
    </location>
</feature>
<organism evidence="3 4">
    <name type="scientific">Ceraceosorus guamensis</name>
    <dbReference type="NCBI Taxonomy" id="1522189"/>
    <lineage>
        <taxon>Eukaryota</taxon>
        <taxon>Fungi</taxon>
        <taxon>Dikarya</taxon>
        <taxon>Basidiomycota</taxon>
        <taxon>Ustilaginomycotina</taxon>
        <taxon>Exobasidiomycetes</taxon>
        <taxon>Ceraceosorales</taxon>
        <taxon>Ceraceosoraceae</taxon>
        <taxon>Ceraceosorus</taxon>
    </lineage>
</organism>
<accession>A0A316VXB6</accession>
<feature type="chain" id="PRO_5016456294" evidence="2">
    <location>
        <begin position="23"/>
        <end position="206"/>
    </location>
</feature>
<evidence type="ECO:0000313" key="4">
    <source>
        <dbReference type="Proteomes" id="UP000245783"/>
    </source>
</evidence>
<protein>
    <submittedName>
        <fullName evidence="3">Uncharacterized protein</fullName>
    </submittedName>
</protein>
<dbReference type="Proteomes" id="UP000245783">
    <property type="component" value="Unassembled WGS sequence"/>
</dbReference>
<evidence type="ECO:0000256" key="2">
    <source>
        <dbReference type="SAM" id="SignalP"/>
    </source>
</evidence>